<dbReference type="EMBL" id="AYKF01000083">
    <property type="protein sequence ID" value="ROO28993.1"/>
    <property type="molecule type" value="Genomic_DNA"/>
</dbReference>
<name>A0A423PTS5_9GAMM</name>
<dbReference type="Proteomes" id="UP000285123">
    <property type="component" value="Unassembled WGS sequence"/>
</dbReference>
<dbReference type="Gene3D" id="3.40.190.10">
    <property type="entry name" value="Periplasmic binding protein-like II"/>
    <property type="match status" value="2"/>
</dbReference>
<dbReference type="PANTHER" id="PTHR42941:SF1">
    <property type="entry name" value="SLL1037 PROTEIN"/>
    <property type="match status" value="1"/>
</dbReference>
<proteinExistence type="predicted"/>
<dbReference type="NCBIfam" id="TIGR02122">
    <property type="entry name" value="TRAP_TAXI"/>
    <property type="match status" value="1"/>
</dbReference>
<evidence type="ECO:0000313" key="2">
    <source>
        <dbReference type="Proteomes" id="UP000285123"/>
    </source>
</evidence>
<gene>
    <name evidence="1" type="ORF">SAHL_09520</name>
</gene>
<dbReference type="PANTHER" id="PTHR42941">
    <property type="entry name" value="SLL1037 PROTEIN"/>
    <property type="match status" value="1"/>
</dbReference>
<sequence>MTLLSSAAMADIMVMGGNPTGSLFYAQSQAIASTIGRHTDLRVDVLPQSSTVFFPMFMTGEADIGLASPIGALLAADAEGPYDGANGGKGYRMKTVMLGSPIRLSLVVRKGAGIDSVADLEGKRVVANYGAFAGSTITALAVLANGGLSRDDVSVVNVSSYPGGVRAVMEGRADAAVGSVGSGILQQLNAQSGAKILPIDPSEDAMARSKAVGPAFVPLLVEKGSSVGVAEDTYTLSYAETIYARPDLDHAKVTAVIDALWAHHDELPKVHRSLSTWTPDRFVSTQAALPYHPAAIAYYKEKGVWTDDMAQRQKQLLAEEAERAKR</sequence>
<dbReference type="AlphaFoldDB" id="A0A423PTS5"/>
<dbReference type="InterPro" id="IPR011852">
    <property type="entry name" value="TRAP_TAXI"/>
</dbReference>
<organism evidence="1 2">
    <name type="scientific">Salinisphaera orenii YIM 95161</name>
    <dbReference type="NCBI Taxonomy" id="1051139"/>
    <lineage>
        <taxon>Bacteria</taxon>
        <taxon>Pseudomonadati</taxon>
        <taxon>Pseudomonadota</taxon>
        <taxon>Gammaproteobacteria</taxon>
        <taxon>Salinisphaerales</taxon>
        <taxon>Salinisphaeraceae</taxon>
        <taxon>Salinisphaera</taxon>
    </lineage>
</organism>
<protein>
    <recommendedName>
        <fullName evidence="3">TAXI family TRAP transporter solute-binding subunit</fullName>
    </recommendedName>
</protein>
<evidence type="ECO:0008006" key="3">
    <source>
        <dbReference type="Google" id="ProtNLM"/>
    </source>
</evidence>
<dbReference type="SUPFAM" id="SSF53850">
    <property type="entry name" value="Periplasmic binding protein-like II"/>
    <property type="match status" value="1"/>
</dbReference>
<accession>A0A423PTS5</accession>
<reference evidence="1 2" key="1">
    <citation type="submission" date="2013-10" db="EMBL/GenBank/DDBJ databases">
        <title>Salinisphaera halophila YIM 95161 Genome Sequencing.</title>
        <authorList>
            <person name="Lai Q."/>
            <person name="Li C."/>
            <person name="Shao Z."/>
        </authorList>
    </citation>
    <scope>NUCLEOTIDE SEQUENCE [LARGE SCALE GENOMIC DNA]</scope>
    <source>
        <strain evidence="1 2">YIM 95161</strain>
    </source>
</reference>
<dbReference type="Pfam" id="PF16868">
    <property type="entry name" value="NMT1_3"/>
    <property type="match status" value="1"/>
</dbReference>
<comment type="caution">
    <text evidence="1">The sequence shown here is derived from an EMBL/GenBank/DDBJ whole genome shotgun (WGS) entry which is preliminary data.</text>
</comment>
<evidence type="ECO:0000313" key="1">
    <source>
        <dbReference type="EMBL" id="ROO28993.1"/>
    </source>
</evidence>